<dbReference type="CDD" id="cd06259">
    <property type="entry name" value="YdcF-like"/>
    <property type="match status" value="1"/>
</dbReference>
<evidence type="ECO:0000256" key="2">
    <source>
        <dbReference type="SAM" id="Phobius"/>
    </source>
</evidence>
<reference evidence="4" key="1">
    <citation type="submission" date="2020-02" db="EMBL/GenBank/DDBJ databases">
        <authorList>
            <person name="Meier V. D."/>
        </authorList>
    </citation>
    <scope>NUCLEOTIDE SEQUENCE</scope>
    <source>
        <strain evidence="4">AVDCRST_MAG89</strain>
    </source>
</reference>
<keyword evidence="2" id="KW-0812">Transmembrane</keyword>
<protein>
    <recommendedName>
        <fullName evidence="3">DUF218 domain-containing protein</fullName>
    </recommendedName>
</protein>
<sequence>MTHSDPHAPPPVVPAERAPAAPRRRDPWPVRIVRGLVKLAIFMVACWALTVAAIHLYGRRNEAQKADAIVVLGAAQYDGRPSPVLQARLDHAISLFEKGIAPRMIMTGGQAPGDTVSEGEVGRRYAMRRGVPGDAILVEKSGMTTLESMQSVSELMGNRKMETAVLVSDPFHMLRLKLLARLVGFRGYTSPTRTSPISESRSVERKHLIRESFSLPFALLQAL</sequence>
<feature type="transmembrane region" description="Helical" evidence="2">
    <location>
        <begin position="36"/>
        <end position="57"/>
    </location>
</feature>
<dbReference type="PANTHER" id="PTHR30336">
    <property type="entry name" value="INNER MEMBRANE PROTEIN, PROBABLE PERMEASE"/>
    <property type="match status" value="1"/>
</dbReference>
<keyword evidence="2" id="KW-1133">Transmembrane helix</keyword>
<gene>
    <name evidence="4" type="ORF">AVDCRST_MAG89-2734</name>
</gene>
<organism evidence="4">
    <name type="scientific">uncultured Gemmatimonadota bacterium</name>
    <dbReference type="NCBI Taxonomy" id="203437"/>
    <lineage>
        <taxon>Bacteria</taxon>
        <taxon>Pseudomonadati</taxon>
        <taxon>Gemmatimonadota</taxon>
        <taxon>environmental samples</taxon>
    </lineage>
</organism>
<feature type="domain" description="DUF218" evidence="3">
    <location>
        <begin position="67"/>
        <end position="211"/>
    </location>
</feature>
<dbReference type="InterPro" id="IPR003848">
    <property type="entry name" value="DUF218"/>
</dbReference>
<feature type="region of interest" description="Disordered" evidence="1">
    <location>
        <begin position="1"/>
        <end position="24"/>
    </location>
</feature>
<keyword evidence="2" id="KW-0472">Membrane</keyword>
<name>A0A6J4LYI1_9BACT</name>
<dbReference type="GO" id="GO:0005886">
    <property type="term" value="C:plasma membrane"/>
    <property type="evidence" value="ECO:0007669"/>
    <property type="project" value="TreeGrafter"/>
</dbReference>
<accession>A0A6J4LYI1</accession>
<dbReference type="PANTHER" id="PTHR30336:SF20">
    <property type="entry name" value="DUF218 DOMAIN-CONTAINING PROTEIN"/>
    <property type="match status" value="1"/>
</dbReference>
<proteinExistence type="predicted"/>
<dbReference type="InterPro" id="IPR014729">
    <property type="entry name" value="Rossmann-like_a/b/a_fold"/>
</dbReference>
<evidence type="ECO:0000259" key="3">
    <source>
        <dbReference type="Pfam" id="PF02698"/>
    </source>
</evidence>
<dbReference type="InterPro" id="IPR051599">
    <property type="entry name" value="Cell_Envelope_Assoc"/>
</dbReference>
<dbReference type="Gene3D" id="3.40.50.620">
    <property type="entry name" value="HUPs"/>
    <property type="match status" value="1"/>
</dbReference>
<dbReference type="EMBL" id="CADCTV010000572">
    <property type="protein sequence ID" value="CAA9343336.1"/>
    <property type="molecule type" value="Genomic_DNA"/>
</dbReference>
<evidence type="ECO:0000256" key="1">
    <source>
        <dbReference type="SAM" id="MobiDB-lite"/>
    </source>
</evidence>
<dbReference type="Pfam" id="PF02698">
    <property type="entry name" value="DUF218"/>
    <property type="match status" value="1"/>
</dbReference>
<evidence type="ECO:0000313" key="4">
    <source>
        <dbReference type="EMBL" id="CAA9343336.1"/>
    </source>
</evidence>
<dbReference type="AlphaFoldDB" id="A0A6J4LYI1"/>